<organism evidence="3 4">
    <name type="scientific">Candidatus Wolfebacteria bacterium CG03_land_8_20_14_0_80_40_12</name>
    <dbReference type="NCBI Taxonomy" id="1975069"/>
    <lineage>
        <taxon>Bacteria</taxon>
        <taxon>Candidatus Wolfeibacteriota</taxon>
    </lineage>
</organism>
<comment type="caution">
    <text evidence="3">The sequence shown here is derived from an EMBL/GenBank/DDBJ whole genome shotgun (WGS) entry which is preliminary data.</text>
</comment>
<dbReference type="Proteomes" id="UP000228949">
    <property type="component" value="Unassembled WGS sequence"/>
</dbReference>
<sequence>MIQKIPSPIVIILLIIFGFLVLGGATWYSLSKIEKVKTPLVTEDKPKRALTPSDLGWIIPETNPENVTTLPTGEEISSELISIDVKDNVSRQTVEEIANGIGGRIAGEIPDFKTYYIKFSPPKTGIEIKSIVDQLRQNPNIETASPDYILELLPTETDLRAAKK</sequence>
<dbReference type="EMBL" id="PEVJ01000021">
    <property type="protein sequence ID" value="PIU98540.1"/>
    <property type="molecule type" value="Genomic_DNA"/>
</dbReference>
<gene>
    <name evidence="3" type="ORF">COS61_00805</name>
</gene>
<keyword evidence="1" id="KW-1133">Transmembrane helix</keyword>
<protein>
    <recommendedName>
        <fullName evidence="2">Fervidolysin-like N-terminal prodomain domain-containing protein</fullName>
    </recommendedName>
</protein>
<name>A0A2M7B615_9BACT</name>
<dbReference type="Pfam" id="PF22148">
    <property type="entry name" value="Fervidolysin_NPro-like"/>
    <property type="match status" value="1"/>
</dbReference>
<evidence type="ECO:0000313" key="4">
    <source>
        <dbReference type="Proteomes" id="UP000228949"/>
    </source>
</evidence>
<keyword evidence="1" id="KW-0812">Transmembrane</keyword>
<dbReference type="InterPro" id="IPR054399">
    <property type="entry name" value="Fervidolysin-like_N_prodom"/>
</dbReference>
<keyword evidence="1" id="KW-0472">Membrane</keyword>
<reference evidence="4" key="1">
    <citation type="submission" date="2017-09" db="EMBL/GenBank/DDBJ databases">
        <title>Depth-based differentiation of microbial function through sediment-hosted aquifers and enrichment of novel symbionts in the deep terrestrial subsurface.</title>
        <authorList>
            <person name="Probst A.J."/>
            <person name="Ladd B."/>
            <person name="Jarett J.K."/>
            <person name="Geller-Mcgrath D.E."/>
            <person name="Sieber C.M.K."/>
            <person name="Emerson J.B."/>
            <person name="Anantharaman K."/>
            <person name="Thomas B.C."/>
            <person name="Malmstrom R."/>
            <person name="Stieglmeier M."/>
            <person name="Klingl A."/>
            <person name="Woyke T."/>
            <person name="Ryan C.M."/>
            <person name="Banfield J.F."/>
        </authorList>
    </citation>
    <scope>NUCLEOTIDE SEQUENCE [LARGE SCALE GENOMIC DNA]</scope>
</reference>
<evidence type="ECO:0000256" key="1">
    <source>
        <dbReference type="SAM" id="Phobius"/>
    </source>
</evidence>
<feature type="transmembrane region" description="Helical" evidence="1">
    <location>
        <begin position="9"/>
        <end position="30"/>
    </location>
</feature>
<dbReference type="AlphaFoldDB" id="A0A2M7B615"/>
<accession>A0A2M7B615</accession>
<evidence type="ECO:0000313" key="3">
    <source>
        <dbReference type="EMBL" id="PIU98540.1"/>
    </source>
</evidence>
<proteinExistence type="predicted"/>
<feature type="domain" description="Fervidolysin-like N-terminal prodomain" evidence="2">
    <location>
        <begin position="87"/>
        <end position="146"/>
    </location>
</feature>
<evidence type="ECO:0000259" key="2">
    <source>
        <dbReference type="Pfam" id="PF22148"/>
    </source>
</evidence>